<reference evidence="1 2" key="1">
    <citation type="submission" date="2019-11" db="EMBL/GenBank/DDBJ databases">
        <title>Complete Genome Sequence of Shewanella chilikensis Strain DC57, Isolated from Corroded Seal Rings at a floating production facility in Australia.</title>
        <authorList>
            <person name="Salgar-Chaparro S.J."/>
            <person name="Castillo-Villamizar G.A."/>
            <person name="Poehlein A."/>
            <person name="Daniel R."/>
            <person name="Machuca L."/>
        </authorList>
    </citation>
    <scope>NUCLEOTIDE SEQUENCE [LARGE SCALE GENOMIC DNA]</scope>
    <source>
        <strain evidence="1 2">DC57</strain>
    </source>
</reference>
<protein>
    <submittedName>
        <fullName evidence="1">Replication protein RepA</fullName>
    </submittedName>
</protein>
<dbReference type="GO" id="GO:0006355">
    <property type="term" value="P:regulation of DNA-templated transcription"/>
    <property type="evidence" value="ECO:0007669"/>
    <property type="project" value="InterPro"/>
</dbReference>
<evidence type="ECO:0000313" key="1">
    <source>
        <dbReference type="EMBL" id="QIJ05241.1"/>
    </source>
</evidence>
<sequence length="116" mass="12871">MSLTDLKRHKIKPKAKKVSVDDFIEDANNYAHGKPSRLGGGSVAKSRTGLDKKSTRLYRHATFTLTEASISQLDGIARKTGIAKSKLLRIFIRDFHSLSDKAQAEMIAKDQANETQ</sequence>
<dbReference type="RefSeq" id="WP_165565317.1">
    <property type="nucleotide sequence ID" value="NZ_CP045857.1"/>
</dbReference>
<organism evidence="1 2">
    <name type="scientific">Shewanella chilikensis</name>
    <dbReference type="NCBI Taxonomy" id="558541"/>
    <lineage>
        <taxon>Bacteria</taxon>
        <taxon>Pseudomonadati</taxon>
        <taxon>Pseudomonadota</taxon>
        <taxon>Gammaproteobacteria</taxon>
        <taxon>Alteromonadales</taxon>
        <taxon>Shewanellaceae</taxon>
        <taxon>Shewanella</taxon>
    </lineage>
</organism>
<dbReference type="InterPro" id="IPR013321">
    <property type="entry name" value="Arc_rbn_hlx_hlx"/>
</dbReference>
<evidence type="ECO:0000313" key="2">
    <source>
        <dbReference type="Proteomes" id="UP000502117"/>
    </source>
</evidence>
<accession>A0A6G7LU09</accession>
<dbReference type="KEGG" id="schk:GII14_14535"/>
<dbReference type="AlphaFoldDB" id="A0A6G7LU09"/>
<dbReference type="EMBL" id="CP045857">
    <property type="protein sequence ID" value="QIJ05241.1"/>
    <property type="molecule type" value="Genomic_DNA"/>
</dbReference>
<proteinExistence type="predicted"/>
<dbReference type="Gene3D" id="1.10.1220.10">
    <property type="entry name" value="Met repressor-like"/>
    <property type="match status" value="1"/>
</dbReference>
<name>A0A6G7LU09_9GAMM</name>
<gene>
    <name evidence="1" type="ORF">GII14_14535</name>
</gene>
<dbReference type="Proteomes" id="UP000502117">
    <property type="component" value="Chromosome"/>
</dbReference>